<dbReference type="PANTHER" id="PTHR46254:SF3">
    <property type="entry name" value="SECRETED PROTEIN"/>
    <property type="match status" value="1"/>
</dbReference>
<dbReference type="Proteomes" id="UP000008225">
    <property type="component" value="Chromosome 3"/>
</dbReference>
<dbReference type="AlphaFoldDB" id="A0A8I3WQV6"/>
<dbReference type="GeneTree" id="ENSGT00940000164709"/>
<sequence length="118" mass="13472">IRGEKVDDEGHFSLTNHCHSFCSSVSLLVSVQFAFSSILWPQWTSVHFSTKISGHFDLLEEYHPSKSFALVTQAGVQWRDLSSLQPLSPRFKQFSCLSLPSSWDYRQAPPCPANFLYF</sequence>
<keyword evidence="2" id="KW-1185">Reference proteome</keyword>
<protein>
    <submittedName>
        <fullName evidence="1">Uncharacterized protein</fullName>
    </submittedName>
</protein>
<reference evidence="1 2" key="1">
    <citation type="submission" date="2009-03" db="EMBL/GenBank/DDBJ databases">
        <authorList>
            <person name="Warren W."/>
            <person name="Ye L."/>
            <person name="Minx P."/>
            <person name="Worley K."/>
            <person name="Gibbs R."/>
            <person name="Wilson R.K."/>
        </authorList>
    </citation>
    <scope>NUCLEOTIDE SEQUENCE [LARGE SCALE GENOMIC DNA]</scope>
</reference>
<dbReference type="PANTHER" id="PTHR46254">
    <property type="entry name" value="PROTEIN GVQW1-RELATED"/>
    <property type="match status" value="1"/>
</dbReference>
<accession>A0A8I3WQV6</accession>
<reference evidence="1" key="3">
    <citation type="submission" date="2025-09" db="UniProtKB">
        <authorList>
            <consortium name="Ensembl"/>
        </authorList>
    </citation>
    <scope>IDENTIFICATION</scope>
</reference>
<evidence type="ECO:0000313" key="1">
    <source>
        <dbReference type="Ensembl" id="ENSCJAP00000080017.1"/>
    </source>
</evidence>
<name>A0A8I3WQV6_CALJA</name>
<evidence type="ECO:0000313" key="2">
    <source>
        <dbReference type="Proteomes" id="UP000008225"/>
    </source>
</evidence>
<reference evidence="1" key="2">
    <citation type="submission" date="2025-08" db="UniProtKB">
        <authorList>
            <consortium name="Ensembl"/>
        </authorList>
    </citation>
    <scope>IDENTIFICATION</scope>
</reference>
<dbReference type="Ensembl" id="ENSCJAT00000148550.1">
    <property type="protein sequence ID" value="ENSCJAP00000080017.1"/>
    <property type="gene ID" value="ENSCJAG00000083951.1"/>
</dbReference>
<organism evidence="1 2">
    <name type="scientific">Callithrix jacchus</name>
    <name type="common">White-tufted-ear marmoset</name>
    <name type="synonym">Simia Jacchus</name>
    <dbReference type="NCBI Taxonomy" id="9483"/>
    <lineage>
        <taxon>Eukaryota</taxon>
        <taxon>Metazoa</taxon>
        <taxon>Chordata</taxon>
        <taxon>Craniata</taxon>
        <taxon>Vertebrata</taxon>
        <taxon>Euteleostomi</taxon>
        <taxon>Mammalia</taxon>
        <taxon>Eutheria</taxon>
        <taxon>Euarchontoglires</taxon>
        <taxon>Primates</taxon>
        <taxon>Haplorrhini</taxon>
        <taxon>Platyrrhini</taxon>
        <taxon>Cebidae</taxon>
        <taxon>Callitrichinae</taxon>
        <taxon>Callithrix</taxon>
        <taxon>Callithrix</taxon>
    </lineage>
</organism>
<proteinExistence type="predicted"/>